<organism evidence="1 2">
    <name type="scientific">Phialophora macrospora</name>
    <dbReference type="NCBI Taxonomy" id="1851006"/>
    <lineage>
        <taxon>Eukaryota</taxon>
        <taxon>Fungi</taxon>
        <taxon>Dikarya</taxon>
        <taxon>Ascomycota</taxon>
        <taxon>Pezizomycotina</taxon>
        <taxon>Eurotiomycetes</taxon>
        <taxon>Chaetothyriomycetidae</taxon>
        <taxon>Chaetothyriales</taxon>
        <taxon>Herpotrichiellaceae</taxon>
        <taxon>Phialophora</taxon>
    </lineage>
</organism>
<dbReference type="EMBL" id="KN846961">
    <property type="protein sequence ID" value="KIW63762.1"/>
    <property type="molecule type" value="Genomic_DNA"/>
</dbReference>
<accession>A0A0D2DN90</accession>
<evidence type="ECO:0000313" key="1">
    <source>
        <dbReference type="EMBL" id="KIW63762.1"/>
    </source>
</evidence>
<evidence type="ECO:0000313" key="2">
    <source>
        <dbReference type="Proteomes" id="UP000054266"/>
    </source>
</evidence>
<keyword evidence="2" id="KW-1185">Reference proteome</keyword>
<dbReference type="HOGENOM" id="CLU_1390050_0_0_1"/>
<proteinExistence type="predicted"/>
<sequence length="196" mass="21964">MTSNRFDRRCLACSTMADFAKGRNGEMMAHVLQREVTGLDELHRSPKTHLRAEIPQLSSRLRSLCTGKSRRLVKAGAGDAKHGGEDLRLLMKLTQEHEISSTAQQQFHSLTTLEPGQQLTLDEQSVLTLPASADLLRIKNVPELSRATLAGTIKKFETRLHSTVRLSHELPDHTTIYTRGSSHGIILLASPRRRRR</sequence>
<name>A0A0D2DN90_9EURO</name>
<reference evidence="1 2" key="1">
    <citation type="submission" date="2015-01" db="EMBL/GenBank/DDBJ databases">
        <title>The Genome Sequence of Capronia semiimmersa CBS27337.</title>
        <authorList>
            <consortium name="The Broad Institute Genomics Platform"/>
            <person name="Cuomo C."/>
            <person name="de Hoog S."/>
            <person name="Gorbushina A."/>
            <person name="Stielow B."/>
            <person name="Teixiera M."/>
            <person name="Abouelleil A."/>
            <person name="Chapman S.B."/>
            <person name="Priest M."/>
            <person name="Young S.K."/>
            <person name="Wortman J."/>
            <person name="Nusbaum C."/>
            <person name="Birren B."/>
        </authorList>
    </citation>
    <scope>NUCLEOTIDE SEQUENCE [LARGE SCALE GENOMIC DNA]</scope>
    <source>
        <strain evidence="1 2">CBS 27337</strain>
    </source>
</reference>
<dbReference type="AlphaFoldDB" id="A0A0D2DN90"/>
<gene>
    <name evidence="1" type="ORF">PV04_08740</name>
</gene>
<protein>
    <submittedName>
        <fullName evidence="1">Uncharacterized protein</fullName>
    </submittedName>
</protein>
<dbReference type="Proteomes" id="UP000054266">
    <property type="component" value="Unassembled WGS sequence"/>
</dbReference>